<evidence type="ECO:0000256" key="1">
    <source>
        <dbReference type="ARBA" id="ARBA00004123"/>
    </source>
</evidence>
<proteinExistence type="predicted"/>
<dbReference type="InterPro" id="IPR021850">
    <property type="entry name" value="Symplekin/Pta1"/>
</dbReference>
<comment type="subcellular location">
    <subcellularLocation>
        <location evidence="1">Nucleus</location>
    </subcellularLocation>
</comment>
<dbReference type="Pfam" id="PF11935">
    <property type="entry name" value="SYMPK_PTA1_N"/>
    <property type="match status" value="1"/>
</dbReference>
<dbReference type="RefSeq" id="XP_033674095.1">
    <property type="nucleotide sequence ID" value="XM_033811313.1"/>
</dbReference>
<evidence type="ECO:0000256" key="2">
    <source>
        <dbReference type="ARBA" id="ARBA00022664"/>
    </source>
</evidence>
<protein>
    <recommendedName>
        <fullName evidence="4">Symplekin/Pta1 N-terminal domain-containing protein</fullName>
    </recommendedName>
</protein>
<accession>A0A6A6D6B3</accession>
<dbReference type="EMBL" id="ML993580">
    <property type="protein sequence ID" value="KAF2173206.1"/>
    <property type="molecule type" value="Genomic_DNA"/>
</dbReference>
<evidence type="ECO:0000256" key="3">
    <source>
        <dbReference type="ARBA" id="ARBA00023242"/>
    </source>
</evidence>
<dbReference type="AlphaFoldDB" id="A0A6A6D6B3"/>
<dbReference type="Gene3D" id="1.25.10.10">
    <property type="entry name" value="Leucine-rich Repeat Variant"/>
    <property type="match status" value="1"/>
</dbReference>
<keyword evidence="2" id="KW-0507">mRNA processing</keyword>
<feature type="domain" description="Symplekin/Pta1 N-terminal" evidence="4">
    <location>
        <begin position="92"/>
        <end position="308"/>
    </location>
</feature>
<dbReference type="GO" id="GO:0005847">
    <property type="term" value="C:mRNA cleavage and polyadenylation specificity factor complex"/>
    <property type="evidence" value="ECO:0007669"/>
    <property type="project" value="TreeGrafter"/>
</dbReference>
<keyword evidence="3" id="KW-0539">Nucleus</keyword>
<dbReference type="GO" id="GO:0006397">
    <property type="term" value="P:mRNA processing"/>
    <property type="evidence" value="ECO:0007669"/>
    <property type="project" value="UniProtKB-KW"/>
</dbReference>
<evidence type="ECO:0000259" key="4">
    <source>
        <dbReference type="Pfam" id="PF11935"/>
    </source>
</evidence>
<dbReference type="OrthoDB" id="331600at2759"/>
<name>A0A6A6D6B3_ZASCE</name>
<reference evidence="5" key="1">
    <citation type="journal article" date="2020" name="Stud. Mycol.">
        <title>101 Dothideomycetes genomes: a test case for predicting lifestyles and emergence of pathogens.</title>
        <authorList>
            <person name="Haridas S."/>
            <person name="Albert R."/>
            <person name="Binder M."/>
            <person name="Bloem J."/>
            <person name="Labutti K."/>
            <person name="Salamov A."/>
            <person name="Andreopoulos B."/>
            <person name="Baker S."/>
            <person name="Barry K."/>
            <person name="Bills G."/>
            <person name="Bluhm B."/>
            <person name="Cannon C."/>
            <person name="Castanera R."/>
            <person name="Culley D."/>
            <person name="Daum C."/>
            <person name="Ezra D."/>
            <person name="Gonzalez J."/>
            <person name="Henrissat B."/>
            <person name="Kuo A."/>
            <person name="Liang C."/>
            <person name="Lipzen A."/>
            <person name="Lutzoni F."/>
            <person name="Magnuson J."/>
            <person name="Mondo S."/>
            <person name="Nolan M."/>
            <person name="Ohm R."/>
            <person name="Pangilinan J."/>
            <person name="Park H.-J."/>
            <person name="Ramirez L."/>
            <person name="Alfaro M."/>
            <person name="Sun H."/>
            <person name="Tritt A."/>
            <person name="Yoshinaga Y."/>
            <person name="Zwiers L.-H."/>
            <person name="Turgeon B."/>
            <person name="Goodwin S."/>
            <person name="Spatafora J."/>
            <person name="Crous P."/>
            <person name="Grigoriev I."/>
        </authorList>
    </citation>
    <scope>NUCLEOTIDE SEQUENCE</scope>
    <source>
        <strain evidence="5">ATCC 36951</strain>
    </source>
</reference>
<gene>
    <name evidence="5" type="ORF">M409DRAFT_49684</name>
</gene>
<evidence type="ECO:0000313" key="6">
    <source>
        <dbReference type="Proteomes" id="UP000799537"/>
    </source>
</evidence>
<keyword evidence="6" id="KW-1185">Reference proteome</keyword>
<dbReference type="GeneID" id="54564585"/>
<dbReference type="PANTHER" id="PTHR15245:SF20">
    <property type="entry name" value="SYMPLEKIN"/>
    <property type="match status" value="1"/>
</dbReference>
<evidence type="ECO:0000313" key="5">
    <source>
        <dbReference type="EMBL" id="KAF2173206.1"/>
    </source>
</evidence>
<dbReference type="PANTHER" id="PTHR15245">
    <property type="entry name" value="SYMPLEKIN-RELATED"/>
    <property type="match status" value="1"/>
</dbReference>
<sequence length="746" mass="82855">MASPADTLTSLNSARDIVLKDHTLYPQVVPGILQVISPGSALELRRWGADFLAETFASQAVTSEEKQQMCQVILDTLRGYLTRKETMGEEEDTSVVKSAVQCAASVYPYVFRHTVNNPSDSETWGKIAGIKSSILRMMDNVAPGVNTCCIKFVACVVQTQTPGLIADPRRPEQNEISLALVPRDHPVIPPANLEAEASGLLDRLLGVLQDNNGDALTITATLNSLATLVQRRASVSSKILTTVLSFNPLKLAGRPMSGKDKIAVKSMTRTTMSFLLNCLKRNPNNAFAGRIQQQVERLKHSLIEAFSESHHLKRPAPDEPVDGLDDAKRQRLDAEALNGTTPLQQRPPSHPPLPPGPVSLARLWTLTNDPQTAGFHVERLPSQVVTQLIPAIVQSIPQTRIDEAINVIRSRWLNLSKQASTSTLDAARAAAGDDEDDEYDPSLSFDGDTDQVLDRLNQVPLHGAATDIAIGPFSLPPPPPLTEQEHDDYSKTSLTRVFGTLAELEKEARVKGKSSQMEHGFNRLITISTSGDDKDGWLTLVTRLATRATFDLEDNVGVKKEGEDRRSLKKGNSFSLPTGIREALLNYVMENFRARIGIAITWLNEEWYSDRLLLKQKLDEGIDVEPDALPNYWHWTLRLFDAMMPYFDVKDGRVVIRFLSEIPAINRDVLNRVKKIAEDPERVEISAKTLLYLIMFRPPIRDLAIDCAEQMWRENQDAKTAATNILKRWRPAVLKQEGEAEVKAEA</sequence>
<organism evidence="5 6">
    <name type="scientific">Zasmidium cellare ATCC 36951</name>
    <dbReference type="NCBI Taxonomy" id="1080233"/>
    <lineage>
        <taxon>Eukaryota</taxon>
        <taxon>Fungi</taxon>
        <taxon>Dikarya</taxon>
        <taxon>Ascomycota</taxon>
        <taxon>Pezizomycotina</taxon>
        <taxon>Dothideomycetes</taxon>
        <taxon>Dothideomycetidae</taxon>
        <taxon>Mycosphaerellales</taxon>
        <taxon>Mycosphaerellaceae</taxon>
        <taxon>Zasmidium</taxon>
    </lineage>
</organism>
<dbReference type="InterPro" id="IPR011989">
    <property type="entry name" value="ARM-like"/>
</dbReference>
<dbReference type="Proteomes" id="UP000799537">
    <property type="component" value="Unassembled WGS sequence"/>
</dbReference>
<dbReference type="InterPro" id="IPR032460">
    <property type="entry name" value="Symplekin/Pta1_N"/>
</dbReference>